<evidence type="ECO:0000313" key="4">
    <source>
        <dbReference type="Proteomes" id="UP001081283"/>
    </source>
</evidence>
<reference evidence="3" key="1">
    <citation type="submission" date="2022-10" db="EMBL/GenBank/DDBJ databases">
        <title>Hoeflea sp. J2-29, isolated from marine algae.</title>
        <authorList>
            <person name="Kristyanto S."/>
            <person name="Kim J.M."/>
            <person name="Jeon C.O."/>
        </authorList>
    </citation>
    <scope>NUCLEOTIDE SEQUENCE</scope>
    <source>
        <strain evidence="3">J2-29</strain>
    </source>
</reference>
<dbReference type="InterPro" id="IPR036188">
    <property type="entry name" value="FAD/NAD-bd_sf"/>
</dbReference>
<accession>A0ABT3YD46</accession>
<dbReference type="RefSeq" id="WP_267611751.1">
    <property type="nucleotide sequence ID" value="NZ_JAOVZQ010000001.1"/>
</dbReference>
<dbReference type="Gene3D" id="3.50.50.60">
    <property type="entry name" value="FAD/NAD(P)-binding domain"/>
    <property type="match status" value="1"/>
</dbReference>
<dbReference type="InterPro" id="IPR006076">
    <property type="entry name" value="FAD-dep_OxRdtase"/>
</dbReference>
<evidence type="ECO:0000259" key="2">
    <source>
        <dbReference type="Pfam" id="PF01266"/>
    </source>
</evidence>
<dbReference type="PANTHER" id="PTHR13847">
    <property type="entry name" value="SARCOSINE DEHYDROGENASE-RELATED"/>
    <property type="match status" value="1"/>
</dbReference>
<gene>
    <name evidence="3" type="ORF">OEG82_07200</name>
</gene>
<dbReference type="PANTHER" id="PTHR13847:SF287">
    <property type="entry name" value="FAD-DEPENDENT OXIDOREDUCTASE DOMAIN-CONTAINING PROTEIN 1"/>
    <property type="match status" value="1"/>
</dbReference>
<dbReference type="Pfam" id="PF01266">
    <property type="entry name" value="DAO"/>
    <property type="match status" value="1"/>
</dbReference>
<evidence type="ECO:0000313" key="3">
    <source>
        <dbReference type="EMBL" id="MCY0093805.1"/>
    </source>
</evidence>
<dbReference type="EMBL" id="JAOVZQ010000001">
    <property type="protein sequence ID" value="MCY0093805.1"/>
    <property type="molecule type" value="Genomic_DNA"/>
</dbReference>
<dbReference type="Proteomes" id="UP001081283">
    <property type="component" value="Unassembled WGS sequence"/>
</dbReference>
<proteinExistence type="predicted"/>
<name>A0ABT3YD46_9HYPH</name>
<evidence type="ECO:0000256" key="1">
    <source>
        <dbReference type="ARBA" id="ARBA00023002"/>
    </source>
</evidence>
<dbReference type="SUPFAM" id="SSF51905">
    <property type="entry name" value="FAD/NAD(P)-binding domain"/>
    <property type="match status" value="1"/>
</dbReference>
<sequence>MAKIDILVIGGGIVGLTAAIAAAREGARVTVIDAAINAGSTANAGSLHVQMQSRFIRLYPEQAPNVEASLPLYLEAVKEWERLDAELGPFELVRKGGLMLAESQEQMAFLEKKAARERQRGLTVELLDRPALDRLAPWLGAQIVGAELCRDEGKLNPLVANVKLRQRAVALGVEFGIDRAVELVSRSAVTVLCASGARYVADRVILAAAWGVGELVKGLGLHLPVNAEPLHMNITEAGAGQINHLVQHAERTITLKQFGSGQIVIGGGWAAQSRGNVQVPAVLADSMLGNVALAARLVPAIGHLRVIRTWAGMNTTLDGMSLLGAVPGVERVIMAIPGDAGYTLGPLCGRTAACLALAHTPSIDVERLSARRFSA</sequence>
<protein>
    <submittedName>
        <fullName evidence="3">FAD-binding oxidoreductase</fullName>
    </submittedName>
</protein>
<feature type="domain" description="FAD dependent oxidoreductase" evidence="2">
    <location>
        <begin position="5"/>
        <end position="354"/>
    </location>
</feature>
<comment type="caution">
    <text evidence="3">The sequence shown here is derived from an EMBL/GenBank/DDBJ whole genome shotgun (WGS) entry which is preliminary data.</text>
</comment>
<dbReference type="Gene3D" id="3.30.9.10">
    <property type="entry name" value="D-Amino Acid Oxidase, subunit A, domain 2"/>
    <property type="match status" value="1"/>
</dbReference>
<organism evidence="3 4">
    <name type="scientific">Hoeflea ulvae</name>
    <dbReference type="NCBI Taxonomy" id="2983764"/>
    <lineage>
        <taxon>Bacteria</taxon>
        <taxon>Pseudomonadati</taxon>
        <taxon>Pseudomonadota</taxon>
        <taxon>Alphaproteobacteria</taxon>
        <taxon>Hyphomicrobiales</taxon>
        <taxon>Rhizobiaceae</taxon>
        <taxon>Hoeflea</taxon>
    </lineage>
</organism>
<keyword evidence="1" id="KW-0560">Oxidoreductase</keyword>
<keyword evidence="4" id="KW-1185">Reference proteome</keyword>